<protein>
    <submittedName>
        <fullName evidence="1">Expressed protein</fullName>
    </submittedName>
</protein>
<dbReference type="GO" id="GO:0010972">
    <property type="term" value="P:negative regulation of G2/M transition of mitotic cell cycle"/>
    <property type="evidence" value="ECO:0007669"/>
    <property type="project" value="TreeGrafter"/>
</dbReference>
<evidence type="ECO:0000313" key="1">
    <source>
        <dbReference type="EMBL" id="CAH7682884.1"/>
    </source>
</evidence>
<proteinExistence type="predicted"/>
<dbReference type="Gene3D" id="1.25.40.10">
    <property type="entry name" value="Tetratricopeptide repeat domain"/>
    <property type="match status" value="1"/>
</dbReference>
<sequence length="317" mass="36208">MVVVNPEIHDRILESPKINFSISCKNEDIILQDKLVPTSVIVKTIQNDHNIQKSVNTAISQINSSEITNIKHTDSCSPQLTEKKTLDDAKRKKYFFEATNNATEVDNVSSDSSVNSICARECLQKGVEAHQNDDMINSARWFEQSAKKDGGCGMGMLMWALSLRHGWGCEIDKVKAYGWLQMAAENLLLELNHLSLKRDSYANFRPQEVKFSSELLLTVYELGQCIMHGWGCEKDKALAFQYYKVAAIHGDPDAQKELAYCYEVGRGVKKSYKEAAKFYRMAFNQGNPIMGYQWVWKEKVQNSLNYFEFRVRLQFAT</sequence>
<dbReference type="InterPro" id="IPR011990">
    <property type="entry name" value="TPR-like_helical_dom_sf"/>
</dbReference>
<dbReference type="InterPro" id="IPR006597">
    <property type="entry name" value="Sel1-like"/>
</dbReference>
<accession>A0AAV0BCG5</accession>
<dbReference type="Pfam" id="PF08238">
    <property type="entry name" value="Sel1"/>
    <property type="match status" value="4"/>
</dbReference>
<dbReference type="SMART" id="SM00671">
    <property type="entry name" value="SEL1"/>
    <property type="match status" value="3"/>
</dbReference>
<organism evidence="1 2">
    <name type="scientific">Phakopsora pachyrhizi</name>
    <name type="common">Asian soybean rust disease fungus</name>
    <dbReference type="NCBI Taxonomy" id="170000"/>
    <lineage>
        <taxon>Eukaryota</taxon>
        <taxon>Fungi</taxon>
        <taxon>Dikarya</taxon>
        <taxon>Basidiomycota</taxon>
        <taxon>Pucciniomycotina</taxon>
        <taxon>Pucciniomycetes</taxon>
        <taxon>Pucciniales</taxon>
        <taxon>Phakopsoraceae</taxon>
        <taxon>Phakopsora</taxon>
    </lineage>
</organism>
<dbReference type="PANTHER" id="PTHR43628">
    <property type="entry name" value="ACTIVATOR OF C KINASE PROTEIN 1-RELATED"/>
    <property type="match status" value="1"/>
</dbReference>
<dbReference type="PANTHER" id="PTHR43628:SF1">
    <property type="entry name" value="CHITIN SYNTHASE REGULATORY FACTOR 2-RELATED"/>
    <property type="match status" value="1"/>
</dbReference>
<comment type="caution">
    <text evidence="1">The sequence shown here is derived from an EMBL/GenBank/DDBJ whole genome shotgun (WGS) entry which is preliminary data.</text>
</comment>
<reference evidence="1" key="1">
    <citation type="submission" date="2022-06" db="EMBL/GenBank/DDBJ databases">
        <authorList>
            <consortium name="SYNGENTA / RWTH Aachen University"/>
        </authorList>
    </citation>
    <scope>NUCLEOTIDE SEQUENCE</scope>
</reference>
<evidence type="ECO:0000313" key="2">
    <source>
        <dbReference type="Proteomes" id="UP001153365"/>
    </source>
</evidence>
<dbReference type="AlphaFoldDB" id="A0AAV0BCG5"/>
<dbReference type="GO" id="GO:0032153">
    <property type="term" value="C:cell division site"/>
    <property type="evidence" value="ECO:0007669"/>
    <property type="project" value="TreeGrafter"/>
</dbReference>
<gene>
    <name evidence="1" type="ORF">PPACK8108_LOCUS16039</name>
</gene>
<dbReference type="EMBL" id="CALTRL010004327">
    <property type="protein sequence ID" value="CAH7682884.1"/>
    <property type="molecule type" value="Genomic_DNA"/>
</dbReference>
<dbReference type="Proteomes" id="UP001153365">
    <property type="component" value="Unassembled WGS sequence"/>
</dbReference>
<dbReference type="SUPFAM" id="SSF81901">
    <property type="entry name" value="HCP-like"/>
    <property type="match status" value="1"/>
</dbReference>
<keyword evidence="2" id="KW-1185">Reference proteome</keyword>
<name>A0AAV0BCG5_PHAPC</name>
<dbReference type="InterPro" id="IPR052945">
    <property type="entry name" value="Mitotic_Regulator"/>
</dbReference>